<evidence type="ECO:0000259" key="2">
    <source>
        <dbReference type="PROSITE" id="PS50053"/>
    </source>
</evidence>
<evidence type="ECO:0008006" key="7">
    <source>
        <dbReference type="Google" id="ProtNLM"/>
    </source>
</evidence>
<dbReference type="SUPFAM" id="SSF48452">
    <property type="entry name" value="TPR-like"/>
    <property type="match status" value="1"/>
</dbReference>
<dbReference type="SUPFAM" id="SSF46934">
    <property type="entry name" value="UBA-like"/>
    <property type="match status" value="3"/>
</dbReference>
<dbReference type="EMBL" id="GEZM01051419">
    <property type="protein sequence ID" value="JAV74957.1"/>
    <property type="molecule type" value="Transcribed_RNA"/>
</dbReference>
<reference evidence="3" key="1">
    <citation type="journal article" date="2016" name="Sci. Rep.">
        <title>Molecular characterization of firefly nuptial gifts: a multi-omics approach sheds light on postcopulatory sexual selection.</title>
        <authorList>
            <person name="Al-Wathiqui N."/>
            <person name="Fallon T.R."/>
            <person name="South A."/>
            <person name="Weng J.K."/>
            <person name="Lewis S.M."/>
        </authorList>
    </citation>
    <scope>NUCLEOTIDE SEQUENCE</scope>
</reference>
<dbReference type="InterPro" id="IPR039749">
    <property type="entry name" value="NUB1"/>
</dbReference>
<dbReference type="PANTHER" id="PTHR12948:SF3">
    <property type="entry name" value="NEDD8 ULTIMATE BUSTER 1"/>
    <property type="match status" value="1"/>
</dbReference>
<gene>
    <name evidence="4" type="ORF">PPYR_07239</name>
    <name evidence="5" type="ORF">PPYR_07390</name>
</gene>
<dbReference type="SUPFAM" id="SSF54236">
    <property type="entry name" value="Ubiquitin-like"/>
    <property type="match status" value="1"/>
</dbReference>
<dbReference type="InterPro" id="IPR011990">
    <property type="entry name" value="TPR-like_helical_dom_sf"/>
</dbReference>
<evidence type="ECO:0000313" key="5">
    <source>
        <dbReference type="EMBL" id="KAB0799510.1"/>
    </source>
</evidence>
<feature type="domain" description="UBA" evidence="1">
    <location>
        <begin position="475"/>
        <end position="522"/>
    </location>
</feature>
<evidence type="ECO:0000313" key="3">
    <source>
        <dbReference type="EMBL" id="JAV74957.1"/>
    </source>
</evidence>
<feature type="domain" description="UBA" evidence="1">
    <location>
        <begin position="429"/>
        <end position="469"/>
    </location>
</feature>
<dbReference type="Proteomes" id="UP000327044">
    <property type="component" value="Unassembled WGS sequence"/>
</dbReference>
<dbReference type="EMBL" id="VVIM01000005">
    <property type="protein sequence ID" value="KAB0799510.1"/>
    <property type="molecule type" value="Genomic_DNA"/>
</dbReference>
<dbReference type="PANTHER" id="PTHR12948">
    <property type="entry name" value="NEDD8 ULTIMATE BUSTER-1 BS4 PROTEIN"/>
    <property type="match status" value="1"/>
</dbReference>
<dbReference type="InterPro" id="IPR015940">
    <property type="entry name" value="UBA"/>
</dbReference>
<dbReference type="InterPro" id="IPR000626">
    <property type="entry name" value="Ubiquitin-like_dom"/>
</dbReference>
<dbReference type="InterPro" id="IPR009060">
    <property type="entry name" value="UBA-like_sf"/>
</dbReference>
<dbReference type="FunCoup" id="A0A1Y1LVB7">
    <property type="interactions" value="1996"/>
</dbReference>
<dbReference type="InterPro" id="IPR041207">
    <property type="entry name" value="NUB1_ubiquitin-like_dom"/>
</dbReference>
<dbReference type="AlphaFoldDB" id="A0A1Y1LVB7"/>
<keyword evidence="6" id="KW-1185">Reference proteome</keyword>
<dbReference type="SMART" id="SM00213">
    <property type="entry name" value="UBQ"/>
    <property type="match status" value="1"/>
</dbReference>
<dbReference type="PROSITE" id="PS50030">
    <property type="entry name" value="UBA"/>
    <property type="match status" value="3"/>
</dbReference>
<dbReference type="PROSITE" id="PS50053">
    <property type="entry name" value="UBIQUITIN_2"/>
    <property type="match status" value="1"/>
</dbReference>
<dbReference type="OrthoDB" id="434245at2759"/>
<feature type="domain" description="Ubiquitin-like" evidence="2">
    <location>
        <begin position="89"/>
        <end position="155"/>
    </location>
</feature>
<reference evidence="4" key="3">
    <citation type="submission" date="2019-08" db="EMBL/GenBank/DDBJ databases">
        <authorList>
            <consortium name="Photinus pyralis genome working group"/>
            <person name="Fallon T.R."/>
            <person name="Sander Lower S.E."/>
            <person name="Weng J.-K."/>
        </authorList>
    </citation>
    <scope>NUCLEOTIDE SEQUENCE</scope>
    <source>
        <strain evidence="4">1611_PpyrPB1</strain>
        <tissue evidence="4">Whole body</tissue>
    </source>
</reference>
<accession>A0A1Y1LVB7</accession>
<dbReference type="Gene3D" id="3.10.20.90">
    <property type="entry name" value="Phosphatidylinositol 3-kinase Catalytic Subunit, Chain A, domain 1"/>
    <property type="match status" value="1"/>
</dbReference>
<dbReference type="GO" id="GO:2000058">
    <property type="term" value="P:regulation of ubiquitin-dependent protein catabolic process"/>
    <property type="evidence" value="ECO:0007669"/>
    <property type="project" value="TreeGrafter"/>
</dbReference>
<dbReference type="SMART" id="SM00165">
    <property type="entry name" value="UBA"/>
    <property type="match status" value="3"/>
</dbReference>
<feature type="domain" description="UBA" evidence="1">
    <location>
        <begin position="356"/>
        <end position="396"/>
    </location>
</feature>
<dbReference type="InterPro" id="IPR029071">
    <property type="entry name" value="Ubiquitin-like_domsf"/>
</dbReference>
<evidence type="ECO:0000259" key="1">
    <source>
        <dbReference type="PROSITE" id="PS50030"/>
    </source>
</evidence>
<protein>
    <recommendedName>
        <fullName evidence="7">NEDD8 ultimate buster 1</fullName>
    </recommendedName>
</protein>
<dbReference type="InParanoid" id="A0A1Y1LVB7"/>
<dbReference type="CDD" id="cd14291">
    <property type="entry name" value="UBA1_NUB1_like"/>
    <property type="match status" value="1"/>
</dbReference>
<evidence type="ECO:0000313" key="4">
    <source>
        <dbReference type="EMBL" id="KAB0799359.1"/>
    </source>
</evidence>
<proteinExistence type="predicted"/>
<organism evidence="3">
    <name type="scientific">Photinus pyralis</name>
    <name type="common">Common eastern firefly</name>
    <name type="synonym">Lampyris pyralis</name>
    <dbReference type="NCBI Taxonomy" id="7054"/>
    <lineage>
        <taxon>Eukaryota</taxon>
        <taxon>Metazoa</taxon>
        <taxon>Ecdysozoa</taxon>
        <taxon>Arthropoda</taxon>
        <taxon>Hexapoda</taxon>
        <taxon>Insecta</taxon>
        <taxon>Pterygota</taxon>
        <taxon>Neoptera</taxon>
        <taxon>Endopterygota</taxon>
        <taxon>Coleoptera</taxon>
        <taxon>Polyphaga</taxon>
        <taxon>Elateriformia</taxon>
        <taxon>Elateroidea</taxon>
        <taxon>Lampyridae</taxon>
        <taxon>Lampyrinae</taxon>
        <taxon>Photinus</taxon>
    </lineage>
</organism>
<dbReference type="EMBL" id="VVIM01000005">
    <property type="protein sequence ID" value="KAB0799359.1"/>
    <property type="molecule type" value="Genomic_DNA"/>
</dbReference>
<dbReference type="Pfam" id="PF18037">
    <property type="entry name" value="Ubiquitin_5"/>
    <property type="match status" value="1"/>
</dbReference>
<evidence type="ECO:0000313" key="6">
    <source>
        <dbReference type="Proteomes" id="UP000327044"/>
    </source>
</evidence>
<sequence length="576" mass="65177">MNELKVDNIIIQVRDKLQKDGIKLWLSPYYLPTGPSTCELERLAREYSSDLNIQYDCCYAAVSELQSIALEKLKQRDLYRASGIATLKMKILVQNVPPKLISRQICLKEMGQHLKRMVSETTNVPEESLKLIANGKVIEDSKSLFEQGVQNGQQILALTLNQSLTDLRETESRCQEIENVKADTQLLASDDNDYMELEDQAGNPVRIPAHERKALMVALALHEKGKSALKREDYSRALVFFLDADKEFSQCNSQLLNSVDNYALLDLDIAWCYLCLQSVSQLPEAYNRLKRCQTVFEKSYGPNLERLIAVKGTPGNEAVLFLRLHLLQGIVLFHQNKREEALQLFKQVERELQKLKVDENSLIALMELGYSAAEARLGLRAVHGDVNSAANYINENREKRAESRLKAKEEKLLRREQERLGRCADGKQFVNPSFVKILTDMGYKKEAARSALKNCNNIISDSVQYIQENPGPSSSVSAEMLSLVHGLIPELEAAGFDANMARRALEECDGDVMKAANTLLTNSGVIHDDDKKEKMEEAYLRLSEDISMVDDDHLDLTLQQEALFLQQYMSLLNPPM</sequence>
<reference evidence="4 6" key="2">
    <citation type="journal article" date="2018" name="Elife">
        <title>Firefly genomes illuminate parallel origins of bioluminescence in beetles.</title>
        <authorList>
            <person name="Fallon T.R."/>
            <person name="Lower S.E."/>
            <person name="Chang C.H."/>
            <person name="Bessho-Uehara M."/>
            <person name="Martin G.J."/>
            <person name="Bewick A.J."/>
            <person name="Behringer M."/>
            <person name="Debat H.J."/>
            <person name="Wong I."/>
            <person name="Day J.C."/>
            <person name="Suvorov A."/>
            <person name="Silva C.J."/>
            <person name="Stanger-Hall K.F."/>
            <person name="Hall D.W."/>
            <person name="Schmitz R.J."/>
            <person name="Nelson D.R."/>
            <person name="Lewis S.M."/>
            <person name="Shigenobu S."/>
            <person name="Bybee S.M."/>
            <person name="Larracuente A.M."/>
            <person name="Oba Y."/>
            <person name="Weng J.K."/>
        </authorList>
    </citation>
    <scope>NUCLEOTIDE SEQUENCE [LARGE SCALE GENOMIC DNA]</scope>
    <source>
        <strain evidence="4">1611_PpyrPB1</strain>
        <tissue evidence="4">Whole body</tissue>
    </source>
</reference>
<dbReference type="CDD" id="cd17062">
    <property type="entry name" value="Ubl_NUB1"/>
    <property type="match status" value="1"/>
</dbReference>
<name>A0A1Y1LVB7_PHOPY</name>
<dbReference type="Gene3D" id="1.10.8.10">
    <property type="entry name" value="DNA helicase RuvA subunit, C-terminal domain"/>
    <property type="match status" value="3"/>
</dbReference>